<evidence type="ECO:0000313" key="3">
    <source>
        <dbReference type="EMBL" id="TPW30710.1"/>
    </source>
</evidence>
<dbReference type="OrthoDB" id="9793561at2"/>
<accession>A0A506UA09</accession>
<reference evidence="3 4" key="1">
    <citation type="submission" date="2019-06" db="EMBL/GenBank/DDBJ databases">
        <authorList>
            <person name="Li M."/>
        </authorList>
    </citation>
    <scope>NUCLEOTIDE SEQUENCE [LARGE SCALE GENOMIC DNA]</scope>
    <source>
        <strain evidence="3 4">BGMRC6574</strain>
    </source>
</reference>
<dbReference type="NCBIfam" id="TIGR02001">
    <property type="entry name" value="gcw_chp"/>
    <property type="match status" value="1"/>
</dbReference>
<proteinExistence type="predicted"/>
<evidence type="ECO:0008006" key="5">
    <source>
        <dbReference type="Google" id="ProtNLM"/>
    </source>
</evidence>
<feature type="chain" id="PRO_5021345587" description="Porin" evidence="2">
    <location>
        <begin position="29"/>
        <end position="283"/>
    </location>
</feature>
<protein>
    <recommendedName>
        <fullName evidence="5">Porin</fullName>
    </recommendedName>
</protein>
<dbReference type="EMBL" id="VHLH01000005">
    <property type="protein sequence ID" value="TPW30710.1"/>
    <property type="molecule type" value="Genomic_DNA"/>
</dbReference>
<dbReference type="Pfam" id="PF09694">
    <property type="entry name" value="Gcw_chp"/>
    <property type="match status" value="1"/>
</dbReference>
<evidence type="ECO:0000256" key="2">
    <source>
        <dbReference type="SAM" id="SignalP"/>
    </source>
</evidence>
<gene>
    <name evidence="3" type="ORF">FJU11_04605</name>
</gene>
<name>A0A506UA09_9HYPH</name>
<feature type="region of interest" description="Disordered" evidence="1">
    <location>
        <begin position="37"/>
        <end position="59"/>
    </location>
</feature>
<dbReference type="Proteomes" id="UP000320314">
    <property type="component" value="Unassembled WGS sequence"/>
</dbReference>
<evidence type="ECO:0000256" key="1">
    <source>
        <dbReference type="SAM" id="MobiDB-lite"/>
    </source>
</evidence>
<organism evidence="3 4">
    <name type="scientific">Pararhizobium mangrovi</name>
    <dbReference type="NCBI Taxonomy" id="2590452"/>
    <lineage>
        <taxon>Bacteria</taxon>
        <taxon>Pseudomonadati</taxon>
        <taxon>Pseudomonadota</taxon>
        <taxon>Alphaproteobacteria</taxon>
        <taxon>Hyphomicrobiales</taxon>
        <taxon>Rhizobiaceae</taxon>
        <taxon>Rhizobium/Agrobacterium group</taxon>
        <taxon>Pararhizobium</taxon>
    </lineage>
</organism>
<feature type="signal peptide" evidence="2">
    <location>
        <begin position="1"/>
        <end position="28"/>
    </location>
</feature>
<dbReference type="InterPro" id="IPR010239">
    <property type="entry name" value="CHP02001"/>
</dbReference>
<sequence>MTLIVSHTVRRAAAIAAFSACLVGTAFSAASAQSQQDAKNQSTTEGANQAGQASDPLAYDPDKFDIKATFTGVTDYVSQRGFSQTDQDPALQGTLDVFYGDFHSGFFISNVDFGAPEPDIEFDPYVAWRPTFGQFSVDVTAYSYLYLDAPQDDYPEVFATGSYKIQDLATVGATFALGPDYFGADDTGYFYRANLSVPLPHDFTFSGSFGYQAFANNTSTEHLVWDAGVSYKFNDNVSFSLSYHDTDIDHSKCTGIFQCGPTVVGAINVTTSLSELRKKFKDQ</sequence>
<evidence type="ECO:0000313" key="4">
    <source>
        <dbReference type="Proteomes" id="UP000320314"/>
    </source>
</evidence>
<keyword evidence="2" id="KW-0732">Signal</keyword>
<dbReference type="SUPFAM" id="SSF56935">
    <property type="entry name" value="Porins"/>
    <property type="match status" value="1"/>
</dbReference>
<comment type="caution">
    <text evidence="3">The sequence shown here is derived from an EMBL/GenBank/DDBJ whole genome shotgun (WGS) entry which is preliminary data.</text>
</comment>
<keyword evidence="4" id="KW-1185">Reference proteome</keyword>
<dbReference type="RefSeq" id="WP_141165849.1">
    <property type="nucleotide sequence ID" value="NZ_VHLH01000005.1"/>
</dbReference>
<dbReference type="AlphaFoldDB" id="A0A506UA09"/>
<feature type="compositionally biased region" description="Polar residues" evidence="1">
    <location>
        <begin position="43"/>
        <end position="52"/>
    </location>
</feature>